<dbReference type="InterPro" id="IPR045326">
    <property type="entry name" value="ATG17-like_dom"/>
</dbReference>
<feature type="region of interest" description="Disordered" evidence="6">
    <location>
        <begin position="741"/>
        <end position="856"/>
    </location>
</feature>
<keyword evidence="2" id="KW-0653">Protein transport</keyword>
<feature type="compositionally biased region" description="Polar residues" evidence="6">
    <location>
        <begin position="621"/>
        <end position="631"/>
    </location>
</feature>
<evidence type="ECO:0000313" key="10">
    <source>
        <dbReference type="Proteomes" id="UP001519460"/>
    </source>
</evidence>
<dbReference type="PANTHER" id="PTHR13222">
    <property type="entry name" value="RB1-INDUCIBLE COILED-COIL"/>
    <property type="match status" value="1"/>
</dbReference>
<feature type="compositionally biased region" description="Low complexity" evidence="6">
    <location>
        <begin position="833"/>
        <end position="842"/>
    </location>
</feature>
<dbReference type="EMBL" id="JACVVK020000143">
    <property type="protein sequence ID" value="KAK7489013.1"/>
    <property type="molecule type" value="Genomic_DNA"/>
</dbReference>
<dbReference type="Pfam" id="PF04108">
    <property type="entry name" value="ATG17_like"/>
    <property type="match status" value="1"/>
</dbReference>
<evidence type="ECO:0000256" key="6">
    <source>
        <dbReference type="SAM" id="MobiDB-lite"/>
    </source>
</evidence>
<dbReference type="Pfam" id="PF10377">
    <property type="entry name" value="ATG11"/>
    <property type="match status" value="1"/>
</dbReference>
<feature type="compositionally biased region" description="Polar residues" evidence="6">
    <location>
        <begin position="811"/>
        <end position="825"/>
    </location>
</feature>
<evidence type="ECO:0000256" key="4">
    <source>
        <dbReference type="ARBA" id="ARBA00023054"/>
    </source>
</evidence>
<dbReference type="InterPro" id="IPR019460">
    <property type="entry name" value="Atg11_C"/>
</dbReference>
<dbReference type="Gene3D" id="3.10.20.90">
    <property type="entry name" value="Phosphatidylinositol 3-kinase Catalytic Subunit, Chain A, domain 1"/>
    <property type="match status" value="1"/>
</dbReference>
<dbReference type="CDD" id="cd17060">
    <property type="entry name" value="Ubl_RB1CC1"/>
    <property type="match status" value="1"/>
</dbReference>
<dbReference type="GO" id="GO:0015031">
    <property type="term" value="P:protein transport"/>
    <property type="evidence" value="ECO:0007669"/>
    <property type="project" value="UniProtKB-KW"/>
</dbReference>
<dbReference type="PANTHER" id="PTHR13222:SF1">
    <property type="entry name" value="RB1-INDUCIBLE COILED-COIL PROTEIN 1"/>
    <property type="match status" value="1"/>
</dbReference>
<evidence type="ECO:0000256" key="1">
    <source>
        <dbReference type="ARBA" id="ARBA00022448"/>
    </source>
</evidence>
<dbReference type="GO" id="GO:0006914">
    <property type="term" value="P:autophagy"/>
    <property type="evidence" value="ECO:0007669"/>
    <property type="project" value="UniProtKB-KW"/>
</dbReference>
<proteinExistence type="predicted"/>
<accession>A0ABD0KPZ1</accession>
<feature type="compositionally biased region" description="Low complexity" evidence="6">
    <location>
        <begin position="741"/>
        <end position="753"/>
    </location>
</feature>
<evidence type="ECO:0000259" key="8">
    <source>
        <dbReference type="Pfam" id="PF10377"/>
    </source>
</evidence>
<feature type="domain" description="Autophagy-related protein 11 C-terminal" evidence="8">
    <location>
        <begin position="1464"/>
        <end position="1573"/>
    </location>
</feature>
<evidence type="ECO:0000256" key="5">
    <source>
        <dbReference type="SAM" id="Coils"/>
    </source>
</evidence>
<feature type="coiled-coil region" evidence="5">
    <location>
        <begin position="1104"/>
        <end position="1202"/>
    </location>
</feature>
<evidence type="ECO:0000256" key="3">
    <source>
        <dbReference type="ARBA" id="ARBA00023006"/>
    </source>
</evidence>
<evidence type="ECO:0000313" key="9">
    <source>
        <dbReference type="EMBL" id="KAK7489013.1"/>
    </source>
</evidence>
<feature type="coiled-coil region" evidence="5">
    <location>
        <begin position="961"/>
        <end position="999"/>
    </location>
</feature>
<feature type="domain" description="Autophagy protein ATG17-like" evidence="7">
    <location>
        <begin position="73"/>
        <end position="429"/>
    </location>
</feature>
<gene>
    <name evidence="9" type="ORF">BaRGS_00019674</name>
</gene>
<keyword evidence="1" id="KW-0813">Transport</keyword>
<feature type="compositionally biased region" description="Basic and acidic residues" evidence="6">
    <location>
        <begin position="782"/>
        <end position="801"/>
    </location>
</feature>
<evidence type="ECO:0008006" key="11">
    <source>
        <dbReference type="Google" id="ProtNLM"/>
    </source>
</evidence>
<protein>
    <recommendedName>
        <fullName evidence="11">RB1-inducible coiled-coil protein 1</fullName>
    </recommendedName>
</protein>
<reference evidence="9 10" key="1">
    <citation type="journal article" date="2023" name="Sci. Data">
        <title>Genome assembly of the Korean intertidal mud-creeper Batillaria attramentaria.</title>
        <authorList>
            <person name="Patra A.K."/>
            <person name="Ho P.T."/>
            <person name="Jun S."/>
            <person name="Lee S.J."/>
            <person name="Kim Y."/>
            <person name="Won Y.J."/>
        </authorList>
    </citation>
    <scope>NUCLEOTIDE SEQUENCE [LARGE SCALE GENOMIC DNA]</scope>
    <source>
        <strain evidence="9">Wonlab-2016</strain>
    </source>
</reference>
<keyword evidence="10" id="KW-1185">Reference proteome</keyword>
<feature type="coiled-coil region" evidence="5">
    <location>
        <begin position="1278"/>
        <end position="1404"/>
    </location>
</feature>
<feature type="coiled-coil region" evidence="5">
    <location>
        <begin position="860"/>
        <end position="887"/>
    </location>
</feature>
<sequence>MLFVFCVDTGTMYKFNMELSMQPVTRLKETIAKMCRVPVDKQVLLISGGEPLARDKLVCTYSAGTQIHEIDTEELKACERLVLDQHLQQQGWAAVVANLEDLVSAFSQRAKLFQKEFCQYIATREDILALLRRIPETLVLVEKIPLIPETLVLLEKIPVLTCLEGAQDQGSVTQSQTSVDAQSHTQRKGQVTLYSWINTQDPKNRMEDVINNLHTGTMQMNEALEEKVVGEITDATNYTQAPEMKEVKGLEDRLYGLDQLMSTARKLLEEQHHMAQGFVQNQTRLSDLKDNSILPDLCSSHKRQLTQMLSNHKKLRDIKRKCTAAKEELSANLHTRLRWVMYVQRTVNSMDNKLWLYHDNVDRIKTRAGLLHQVETAPMAYASMIVEVVRRRLFSQHYMKWVVEVSQESRRQHKKEMQRRKSFTRQYGSHFLQKMFTGFRDNVPKFADVWSVWSRMCGVFVWSRMCGVFVWSRMCGVFVWSRMCGVFARSRMCGVFARSRMCGLFARSRMCGLFARSRMWTVCPVPDVWTVCPVPDVWTVCPVPGVWTVCPVPDVWTVCPVPDVWTVCPVQDVWTVCPVQDTEPPKEFDGSLPCISQADVGAVGQAVPELRHLLRIPSETGSPGMASSFQTPLAADGGSEPRTTAVTQSMISVAQSVMSTTRSVSGSLEGHDALGVLLFEPAERDRLSLSYQEERQGERRMSVDDRLALSLQEQFTVPECLSETLTAEVNSAAMSTITVSVMSSSPQTGEVVGAEGGGVRQERHQQQEGSGDGQLLSSGDQEPTKSSDSDAVSHESLTDRKPRSKRRGKATSDTSPDVETSQEFTTADFYIEDSMPSSMTDSPPKPSASDKEESEVDSMLVEKTQRVTQLEAEVSALQNKLAASVDKTAQLQTMLNKDVRVLKDSLASIRGAVMDSRSMVTRAVSEVEGSVLSVCTSFVEEMERCHGDMLNQERDSSQVTVSGLESQLDTKNRHIEELQQELQQVRESSQKELLAMQEKHEAELVEIKSKSILETELEADHIRTEMQAAMDKQEAEIARLEEQLHQAEKRLHQVQQEREVRSEELVRGFVAEKEKMSATLEEEFASSKQREINQLLERLGTQHKQELEAARTDMQQKMEQERRQAGEEKIAEMEKLRAEMQAVQVRQVEEVREKLAQEHKMELEQLLEQSRSKAAETLGQLRAEFDAERDRTQAELRSLQQRPLTMEQATQSEGGEVMTLERHQELVAEVERAVMERHQELVTEAERAVKLQVTLQYQQVGDVGVLNVAVTQVGDVGMTALEDQRSDLERKMEEMIRQHQKDKDESMASMKTSVMAERQVQFNEAVSRAVQDKDRTIEELRNKVKELESQVSGDELNAGDGNTDSIRKRLTDVKERELQLIRENRRLEDEVALMQQQLSQYSNQLHSMATSTAPLSPTVVTDAAPFSLTPARTASGGQMEESISRTSDWEQIANMREQRISELETKLMTMSMTASTRREARDKVSILSCYVGDLVLLCLDDRHDQYVVFTVGNTLHFLHSDSVDSLGLKPVEGEPRKNWVLAEITEREYCQARKPQNRFKVPVGTKFYRVKAKPWNPGGSSG</sequence>
<evidence type="ECO:0000256" key="2">
    <source>
        <dbReference type="ARBA" id="ARBA00022927"/>
    </source>
</evidence>
<organism evidence="9 10">
    <name type="scientific">Batillaria attramentaria</name>
    <dbReference type="NCBI Taxonomy" id="370345"/>
    <lineage>
        <taxon>Eukaryota</taxon>
        <taxon>Metazoa</taxon>
        <taxon>Spiralia</taxon>
        <taxon>Lophotrochozoa</taxon>
        <taxon>Mollusca</taxon>
        <taxon>Gastropoda</taxon>
        <taxon>Caenogastropoda</taxon>
        <taxon>Sorbeoconcha</taxon>
        <taxon>Cerithioidea</taxon>
        <taxon>Batillariidae</taxon>
        <taxon>Batillaria</taxon>
    </lineage>
</organism>
<evidence type="ECO:0000259" key="7">
    <source>
        <dbReference type="Pfam" id="PF04108"/>
    </source>
</evidence>
<feature type="coiled-coil region" evidence="5">
    <location>
        <begin position="1023"/>
        <end position="1064"/>
    </location>
</feature>
<dbReference type="Proteomes" id="UP001519460">
    <property type="component" value="Unassembled WGS sequence"/>
</dbReference>
<feature type="compositionally biased region" description="Low complexity" evidence="6">
    <location>
        <begin position="767"/>
        <end position="781"/>
    </location>
</feature>
<keyword evidence="3" id="KW-0072">Autophagy</keyword>
<dbReference type="InterPro" id="IPR040040">
    <property type="entry name" value="ATG11"/>
</dbReference>
<feature type="region of interest" description="Disordered" evidence="6">
    <location>
        <begin position="621"/>
        <end position="641"/>
    </location>
</feature>
<keyword evidence="4 5" id="KW-0175">Coiled coil</keyword>
<name>A0ABD0KPZ1_9CAEN</name>
<comment type="caution">
    <text evidence="9">The sequence shown here is derived from an EMBL/GenBank/DDBJ whole genome shotgun (WGS) entry which is preliminary data.</text>
</comment>